<organism evidence="2">
    <name type="scientific">Quercus suber</name>
    <name type="common">Cork oak</name>
    <dbReference type="NCBI Taxonomy" id="58331"/>
    <lineage>
        <taxon>Eukaryota</taxon>
        <taxon>Viridiplantae</taxon>
        <taxon>Streptophyta</taxon>
        <taxon>Embryophyta</taxon>
        <taxon>Tracheophyta</taxon>
        <taxon>Spermatophyta</taxon>
        <taxon>Magnoliopsida</taxon>
        <taxon>eudicotyledons</taxon>
        <taxon>Gunneridae</taxon>
        <taxon>Pentapetalae</taxon>
        <taxon>rosids</taxon>
        <taxon>fabids</taxon>
        <taxon>Fagales</taxon>
        <taxon>Fagaceae</taxon>
        <taxon>Quercus</taxon>
    </lineage>
</organism>
<sequence length="437" mass="50891">MVHHQPQEKFHSIAMMAVSFKYWDDCIDPSDMEAMWNIPEVSNEWLDAGESRDQKVHLSRDPDGQPFLTQIEMKAVAEIIASRHFNSQIDLDMICAIAELESDRQPLAVRSDKKNKEPTIGIMQLSIESAKWLFNELGYRSYNVVRNPELLYWPFVSVYLGAAYMKWLSNYDQKERTEEFIIRAYKGGTKKATHKSTLPYWKRYLCVKESVYSYWDTKASPEDMEELWSHPEVLKEWTKSGEIRGKVRFSHDNKKRPYLSRVELKAVAEIILTKHFLTKHMKPTCLCALAEVVSLRFVNGVGPRTGIMGIDYSTAFWLYMELGYRAYRVDSADDLTKPFVSMYFGAAYLVWLSEYEGRERTPQFVVQAYISGPKNVNLQETGPLWLKFMQALGNYEDIKKYASSHFLIEIREFSVLMTHEFFFFSVGIKGTAPFCKR</sequence>
<evidence type="ECO:0000259" key="1">
    <source>
        <dbReference type="Pfam" id="PF01464"/>
    </source>
</evidence>
<name>A0AAW0M2H5_QUESU</name>
<dbReference type="InterPro" id="IPR023346">
    <property type="entry name" value="Lysozyme-like_dom_sf"/>
</dbReference>
<evidence type="ECO:0000313" key="2">
    <source>
        <dbReference type="EMBL" id="KAK7857083.1"/>
    </source>
</evidence>
<reference evidence="2" key="2">
    <citation type="journal article" date="2018" name="Sci. Data">
        <title>The draft genome sequence of cork oak.</title>
        <authorList>
            <person name="Ramos A.M."/>
            <person name="Usie A."/>
            <person name="Barbosa P."/>
            <person name="Barros P.M."/>
            <person name="Capote T."/>
            <person name="Chaves I."/>
            <person name="Simoes F."/>
            <person name="Abreu I."/>
            <person name="Carrasquinho I."/>
            <person name="Faro C."/>
            <person name="Guimaraes J.B."/>
            <person name="Mendonca D."/>
            <person name="Nobrega F."/>
            <person name="Rodrigues L."/>
            <person name="Saibo N.J.M."/>
            <person name="Varela M.C."/>
            <person name="Egas C."/>
            <person name="Matos J."/>
            <person name="Miguel C.M."/>
            <person name="Oliveira M.M."/>
            <person name="Ricardo C.P."/>
            <person name="Goncalves S."/>
        </authorList>
    </citation>
    <scope>NUCLEOTIDE SEQUENCE [LARGE SCALE GENOMIC DNA]</scope>
    <source>
        <strain evidence="2">HL8</strain>
    </source>
</reference>
<gene>
    <name evidence="2" type="ORF">CFP56_019830</name>
</gene>
<accession>A0AAW0M2H5</accession>
<dbReference type="PANTHER" id="PTHR37179">
    <property type="entry name" value="TRANSGLYCOSYLASE"/>
    <property type="match status" value="1"/>
</dbReference>
<dbReference type="SUPFAM" id="SSF53955">
    <property type="entry name" value="Lysozyme-like"/>
    <property type="match status" value="2"/>
</dbReference>
<dbReference type="Gene3D" id="1.10.530.10">
    <property type="match status" value="2"/>
</dbReference>
<dbReference type="AlphaFoldDB" id="A0AAW0M2H5"/>
<proteinExistence type="predicted"/>
<dbReference type="InterPro" id="IPR008258">
    <property type="entry name" value="Transglycosylase_SLT_dom_1"/>
</dbReference>
<comment type="caution">
    <text evidence="2">The sequence shown here is derived from an EMBL/GenBank/DDBJ whole genome shotgun (WGS) entry which is preliminary data.</text>
</comment>
<feature type="domain" description="Transglycosylase SLT" evidence="1">
    <location>
        <begin position="86"/>
        <end position="196"/>
    </location>
</feature>
<dbReference type="PANTHER" id="PTHR37179:SF1">
    <property type="entry name" value="TRANSGLYCOSYLASE"/>
    <property type="match status" value="1"/>
</dbReference>
<dbReference type="EMBL" id="PKMF04000030">
    <property type="protein sequence ID" value="KAK7857083.1"/>
    <property type="molecule type" value="Genomic_DNA"/>
</dbReference>
<reference evidence="2" key="3">
    <citation type="submission" date="2023-07" db="EMBL/GenBank/DDBJ databases">
        <title>An improved reference 1 genome and first organelle genomes of Quercus suber.</title>
        <authorList>
            <consortium name="Genosuber Consortium"/>
            <person name="Usie A."/>
            <person name="Serra O."/>
            <person name="Barros P."/>
        </authorList>
    </citation>
    <scope>NUCLEOTIDE SEQUENCE</scope>
    <source>
        <strain evidence="2">HL8</strain>
        <tissue evidence="2">Leaves</tissue>
    </source>
</reference>
<reference evidence="2" key="1">
    <citation type="submission" date="2017-12" db="EMBL/GenBank/DDBJ databases">
        <authorList>
            <person name="Barbosa P."/>
            <person name="Usie A."/>
            <person name="Ramos A.M."/>
        </authorList>
    </citation>
    <scope>NUCLEOTIDE SEQUENCE</scope>
    <source>
        <strain evidence="2">HL8</strain>
        <tissue evidence="2">Leaves</tissue>
    </source>
</reference>
<protein>
    <recommendedName>
        <fullName evidence="1">Transglycosylase SLT domain-containing protein</fullName>
    </recommendedName>
</protein>
<dbReference type="Pfam" id="PF01464">
    <property type="entry name" value="SLT"/>
    <property type="match status" value="1"/>
</dbReference>